<evidence type="ECO:0000256" key="1">
    <source>
        <dbReference type="SAM" id="Phobius"/>
    </source>
</evidence>
<proteinExistence type="predicted"/>
<keyword evidence="1" id="KW-1133">Transmembrane helix</keyword>
<dbReference type="AlphaFoldDB" id="A0A5R9DT92"/>
<dbReference type="EMBL" id="VBSP01000036">
    <property type="protein sequence ID" value="TLQ40148.1"/>
    <property type="molecule type" value="Genomic_DNA"/>
</dbReference>
<dbReference type="Proteomes" id="UP000306420">
    <property type="component" value="Unassembled WGS sequence"/>
</dbReference>
<feature type="transmembrane region" description="Helical" evidence="1">
    <location>
        <begin position="42"/>
        <end position="62"/>
    </location>
</feature>
<dbReference type="RefSeq" id="WP_138405076.1">
    <property type="nucleotide sequence ID" value="NZ_VBSP01000036.1"/>
</dbReference>
<keyword evidence="1" id="KW-0472">Membrane</keyword>
<comment type="caution">
    <text evidence="2">The sequence shown here is derived from an EMBL/GenBank/DDBJ whole genome shotgun (WGS) entry which is preliminary data.</text>
</comment>
<reference evidence="2 3" key="1">
    <citation type="submission" date="2019-05" db="EMBL/GenBank/DDBJ databases">
        <title>The metagenome of a microbial culture collection derived from dairy environment covers the genomic content of the human microbiome.</title>
        <authorList>
            <person name="Roder T."/>
            <person name="Wuthrich D."/>
            <person name="Sattari Z."/>
            <person name="Von Ah U."/>
            <person name="Bar C."/>
            <person name="Ronchi F."/>
            <person name="Macpherson A.J."/>
            <person name="Ganal-Vonarburg S.C."/>
            <person name="Bruggmann R."/>
            <person name="Vergeres G."/>
        </authorList>
    </citation>
    <scope>NUCLEOTIDE SEQUENCE [LARGE SCALE GENOMIC DNA]</scope>
    <source>
        <strain evidence="2 3">FAM 24227</strain>
    </source>
</reference>
<evidence type="ECO:0000313" key="2">
    <source>
        <dbReference type="EMBL" id="TLQ40148.1"/>
    </source>
</evidence>
<accession>A0A5R9DT92</accession>
<feature type="transmembrane region" description="Helical" evidence="1">
    <location>
        <begin position="7"/>
        <end position="27"/>
    </location>
</feature>
<feature type="transmembrane region" description="Helical" evidence="1">
    <location>
        <begin position="74"/>
        <end position="102"/>
    </location>
</feature>
<protein>
    <submittedName>
        <fullName evidence="2">Uncharacterized protein</fullName>
    </submittedName>
</protein>
<name>A0A5R9DT92_9LACT</name>
<evidence type="ECO:0000313" key="3">
    <source>
        <dbReference type="Proteomes" id="UP000306420"/>
    </source>
</evidence>
<sequence length="111" mass="12214">MKKIARTFATIAFILSVLYLIYLYVMIDQSASAKEISLSDQFTVHIVSVGLAFLMNGVGLVFNSRNFVLAGAFFYVVAILQLPGNLFFVAVQALLSVAAFIVGKPERDQFI</sequence>
<organism evidence="2 3">
    <name type="scientific">Ruoffia tabacinasalis</name>
    <dbReference type="NCBI Taxonomy" id="87458"/>
    <lineage>
        <taxon>Bacteria</taxon>
        <taxon>Bacillati</taxon>
        <taxon>Bacillota</taxon>
        <taxon>Bacilli</taxon>
        <taxon>Lactobacillales</taxon>
        <taxon>Aerococcaceae</taxon>
        <taxon>Ruoffia</taxon>
    </lineage>
</organism>
<keyword evidence="1" id="KW-0812">Transmembrane</keyword>
<gene>
    <name evidence="2" type="ORF">FEZ33_09115</name>
</gene>